<dbReference type="SUPFAM" id="SSF53659">
    <property type="entry name" value="Isocitrate/Isopropylmalate dehydrogenase-like"/>
    <property type="match status" value="1"/>
</dbReference>
<proteinExistence type="predicted"/>
<evidence type="ECO:0000256" key="4">
    <source>
        <dbReference type="ARBA" id="ARBA00023002"/>
    </source>
</evidence>
<dbReference type="Pfam" id="PF00180">
    <property type="entry name" value="Iso_dh"/>
    <property type="match status" value="2"/>
</dbReference>
<dbReference type="PANTHER" id="PTHR43275:SF1">
    <property type="entry name" value="D-MALATE DEHYDROGENASE [DECARBOXYLATING]"/>
    <property type="match status" value="1"/>
</dbReference>
<name>A0A498C4Z7_9GAMM</name>
<protein>
    <submittedName>
        <fullName evidence="8">Tartrate dehydrogenase/decarboxylase/D-malate dehydrogenase</fullName>
    </submittedName>
</protein>
<keyword evidence="3" id="KW-0479">Metal-binding</keyword>
<dbReference type="GO" id="GO:0016616">
    <property type="term" value="F:oxidoreductase activity, acting on the CH-OH group of donors, NAD or NADP as acceptor"/>
    <property type="evidence" value="ECO:0007669"/>
    <property type="project" value="InterPro"/>
</dbReference>
<dbReference type="Proteomes" id="UP000275461">
    <property type="component" value="Unassembled WGS sequence"/>
</dbReference>
<dbReference type="EMBL" id="RCDA01000001">
    <property type="protein sequence ID" value="RLK51254.1"/>
    <property type="molecule type" value="Genomic_DNA"/>
</dbReference>
<dbReference type="GO" id="GO:0000287">
    <property type="term" value="F:magnesium ion binding"/>
    <property type="evidence" value="ECO:0007669"/>
    <property type="project" value="InterPro"/>
</dbReference>
<evidence type="ECO:0000256" key="1">
    <source>
        <dbReference type="ARBA" id="ARBA00001936"/>
    </source>
</evidence>
<keyword evidence="6" id="KW-0464">Manganese</keyword>
<evidence type="ECO:0000259" key="7">
    <source>
        <dbReference type="SMART" id="SM01329"/>
    </source>
</evidence>
<dbReference type="PANTHER" id="PTHR43275">
    <property type="entry name" value="D-MALATE DEHYDROGENASE [DECARBOXYLATING]"/>
    <property type="match status" value="1"/>
</dbReference>
<comment type="cofactor">
    <cofactor evidence="2">
        <name>Mg(2+)</name>
        <dbReference type="ChEBI" id="CHEBI:18420"/>
    </cofactor>
</comment>
<gene>
    <name evidence="8" type="ORF">DFR31_1178</name>
</gene>
<keyword evidence="9" id="KW-1185">Reference proteome</keyword>
<evidence type="ECO:0000256" key="2">
    <source>
        <dbReference type="ARBA" id="ARBA00001946"/>
    </source>
</evidence>
<dbReference type="InterPro" id="IPR024084">
    <property type="entry name" value="IsoPropMal-DH-like_dom"/>
</dbReference>
<sequence length="388" mass="41600">MAKNRTWGVAVCPGDGIGPEVMAPTVAALQKVAAKEGLELRLQHYDWPAHAWHRDHGEMMPADWRAQLAEHDAILLGALGDPGPSSDPDRHLLPDGVSLAPLLALRKGFDLWACERPAVRLPGTPQYLADPRAEGLDMLVIRENSEGEYVAQGGRLAPGTAREVATQVEVFTRLGTERIIRHAFERASARAQARQAGERPPRTFPLPGGGEAAAQVCAITKRNAQAHWGEMWTEIFAEVAGDYPHIATHHELVDAACMKFVTRPWEFDVVVASNLHGDILTDLAAVLCGGMGVAPSCNINPLDRSVPPLFEPTHGSAPDIAGQGLAGPEAMLLTAAMMLDWMGEEDPAAARAGERLRLAVAADLQERDGEASGTRAVGDAVLARLDQL</sequence>
<dbReference type="GO" id="GO:0051287">
    <property type="term" value="F:NAD binding"/>
    <property type="evidence" value="ECO:0007669"/>
    <property type="project" value="InterPro"/>
</dbReference>
<dbReference type="Gene3D" id="3.40.718.10">
    <property type="entry name" value="Isopropylmalate Dehydrogenase"/>
    <property type="match status" value="1"/>
</dbReference>
<comment type="caution">
    <text evidence="8">The sequence shown here is derived from an EMBL/GenBank/DDBJ whole genome shotgun (WGS) entry which is preliminary data.</text>
</comment>
<dbReference type="OrthoDB" id="9767905at2"/>
<feature type="domain" description="Isopropylmalate dehydrogenase-like" evidence="7">
    <location>
        <begin position="8"/>
        <end position="381"/>
    </location>
</feature>
<evidence type="ECO:0000313" key="9">
    <source>
        <dbReference type="Proteomes" id="UP000275461"/>
    </source>
</evidence>
<evidence type="ECO:0000256" key="6">
    <source>
        <dbReference type="ARBA" id="ARBA00023211"/>
    </source>
</evidence>
<comment type="cofactor">
    <cofactor evidence="1">
        <name>Mn(2+)</name>
        <dbReference type="ChEBI" id="CHEBI:29035"/>
    </cofactor>
</comment>
<dbReference type="AlphaFoldDB" id="A0A498C4Z7"/>
<accession>A0A498C4Z7</accession>
<dbReference type="SMART" id="SM01329">
    <property type="entry name" value="Iso_dh"/>
    <property type="match status" value="1"/>
</dbReference>
<keyword evidence="5" id="KW-0520">NAD</keyword>
<keyword evidence="4" id="KW-0560">Oxidoreductase</keyword>
<dbReference type="PROSITE" id="PS00470">
    <property type="entry name" value="IDH_IMDH"/>
    <property type="match status" value="1"/>
</dbReference>
<organism evidence="8 9">
    <name type="scientific">Alkalispirillum mobile</name>
    <dbReference type="NCBI Taxonomy" id="85925"/>
    <lineage>
        <taxon>Bacteria</taxon>
        <taxon>Pseudomonadati</taxon>
        <taxon>Pseudomonadota</taxon>
        <taxon>Gammaproteobacteria</taxon>
        <taxon>Chromatiales</taxon>
        <taxon>Ectothiorhodospiraceae</taxon>
        <taxon>Alkalispirillum</taxon>
    </lineage>
</organism>
<evidence type="ECO:0000256" key="3">
    <source>
        <dbReference type="ARBA" id="ARBA00022723"/>
    </source>
</evidence>
<evidence type="ECO:0000256" key="5">
    <source>
        <dbReference type="ARBA" id="ARBA00023027"/>
    </source>
</evidence>
<dbReference type="InterPro" id="IPR019818">
    <property type="entry name" value="IsoCit/isopropylmalate_DH_CS"/>
</dbReference>
<dbReference type="InterPro" id="IPR050501">
    <property type="entry name" value="ICDH/IPMDH"/>
</dbReference>
<evidence type="ECO:0000313" key="8">
    <source>
        <dbReference type="EMBL" id="RLK51254.1"/>
    </source>
</evidence>
<reference evidence="8 9" key="1">
    <citation type="submission" date="2018-10" db="EMBL/GenBank/DDBJ databases">
        <title>Genomic Encyclopedia of Type Strains, Phase IV (KMG-IV): sequencing the most valuable type-strain genomes for metagenomic binning, comparative biology and taxonomic classification.</title>
        <authorList>
            <person name="Goeker M."/>
        </authorList>
    </citation>
    <scope>NUCLEOTIDE SEQUENCE [LARGE SCALE GENOMIC DNA]</scope>
    <source>
        <strain evidence="8 9">DSM 12769</strain>
    </source>
</reference>
<dbReference type="RefSeq" id="WP_121441676.1">
    <property type="nucleotide sequence ID" value="NZ_RCDA01000001.1"/>
</dbReference>